<dbReference type="RefSeq" id="WP_347436404.1">
    <property type="nucleotide sequence ID" value="NZ_CP089291.1"/>
</dbReference>
<dbReference type="HAMAP" id="MF_00134_A">
    <property type="entry name" value="IGPS_A"/>
    <property type="match status" value="1"/>
</dbReference>
<evidence type="ECO:0000256" key="4">
    <source>
        <dbReference type="ARBA" id="ARBA00022793"/>
    </source>
</evidence>
<dbReference type="SUPFAM" id="SSF51366">
    <property type="entry name" value="Ribulose-phoshate binding barrel"/>
    <property type="match status" value="1"/>
</dbReference>
<protein>
    <recommendedName>
        <fullName evidence="8">Indole-3-glycerol phosphate synthase</fullName>
        <shortName evidence="8">IGPS</shortName>
        <ecNumber evidence="8">4.1.1.48</ecNumber>
    </recommendedName>
</protein>
<evidence type="ECO:0000256" key="1">
    <source>
        <dbReference type="ARBA" id="ARBA00001633"/>
    </source>
</evidence>
<dbReference type="PANTHER" id="PTHR22854:SF2">
    <property type="entry name" value="INDOLE-3-GLYCEROL-PHOSPHATE SYNTHASE"/>
    <property type="match status" value="1"/>
</dbReference>
<gene>
    <name evidence="8 10" type="primary">trpC</name>
    <name evidence="10" type="ORF">LSG31_17795</name>
</gene>
<evidence type="ECO:0000256" key="3">
    <source>
        <dbReference type="ARBA" id="ARBA00022605"/>
    </source>
</evidence>
<feature type="domain" description="Indole-3-glycerol phosphate synthase" evidence="9">
    <location>
        <begin position="3"/>
        <end position="258"/>
    </location>
</feature>
<dbReference type="PROSITE" id="PS00614">
    <property type="entry name" value="IGPS"/>
    <property type="match status" value="1"/>
</dbReference>
<evidence type="ECO:0000313" key="10">
    <source>
        <dbReference type="EMBL" id="UOF89714.1"/>
    </source>
</evidence>
<dbReference type="CDD" id="cd00331">
    <property type="entry name" value="IGPS"/>
    <property type="match status" value="1"/>
</dbReference>
<dbReference type="Proteomes" id="UP000830167">
    <property type="component" value="Chromosome"/>
</dbReference>
<proteinExistence type="inferred from homology"/>
<evidence type="ECO:0000256" key="8">
    <source>
        <dbReference type="HAMAP-Rule" id="MF_00134"/>
    </source>
</evidence>
<dbReference type="EC" id="4.1.1.48" evidence="8"/>
<comment type="pathway">
    <text evidence="2 8">Amino-acid biosynthesis; L-tryptophan biosynthesis; L-tryptophan from chorismate: step 4/5.</text>
</comment>
<comment type="similarity">
    <text evidence="8">Belongs to the TrpC family.</text>
</comment>
<keyword evidence="3 8" id="KW-0028">Amino-acid biosynthesis</keyword>
<dbReference type="InterPro" id="IPR001468">
    <property type="entry name" value="Indole-3-GlycerolPSynthase_CS"/>
</dbReference>
<name>A0ABY4CHD9_9BACL</name>
<accession>A0ABY4CHD9</accession>
<comment type="catalytic activity">
    <reaction evidence="1 8">
        <text>1-(2-carboxyphenylamino)-1-deoxy-D-ribulose 5-phosphate + H(+) = (1S,2R)-1-C-(indol-3-yl)glycerol 3-phosphate + CO2 + H2O</text>
        <dbReference type="Rhea" id="RHEA:23476"/>
        <dbReference type="ChEBI" id="CHEBI:15377"/>
        <dbReference type="ChEBI" id="CHEBI:15378"/>
        <dbReference type="ChEBI" id="CHEBI:16526"/>
        <dbReference type="ChEBI" id="CHEBI:58613"/>
        <dbReference type="ChEBI" id="CHEBI:58866"/>
        <dbReference type="EC" id="4.1.1.48"/>
    </reaction>
</comment>
<organism evidence="10 11">
    <name type="scientific">Fodinisporobacter ferrooxydans</name>
    <dbReference type="NCBI Taxonomy" id="2901836"/>
    <lineage>
        <taxon>Bacteria</taxon>
        <taxon>Bacillati</taxon>
        <taxon>Bacillota</taxon>
        <taxon>Bacilli</taxon>
        <taxon>Bacillales</taxon>
        <taxon>Alicyclobacillaceae</taxon>
        <taxon>Fodinisporobacter</taxon>
    </lineage>
</organism>
<dbReference type="GO" id="GO:0004425">
    <property type="term" value="F:indole-3-glycerol-phosphate synthase activity"/>
    <property type="evidence" value="ECO:0007669"/>
    <property type="project" value="UniProtKB-EC"/>
</dbReference>
<keyword evidence="11" id="KW-1185">Reference proteome</keyword>
<dbReference type="PANTHER" id="PTHR22854">
    <property type="entry name" value="TRYPTOPHAN BIOSYNTHESIS PROTEIN"/>
    <property type="match status" value="1"/>
</dbReference>
<dbReference type="Pfam" id="PF00218">
    <property type="entry name" value="IGPS"/>
    <property type="match status" value="1"/>
</dbReference>
<dbReference type="EMBL" id="CP089291">
    <property type="protein sequence ID" value="UOF89714.1"/>
    <property type="molecule type" value="Genomic_DNA"/>
</dbReference>
<keyword evidence="4 8" id="KW-0210">Decarboxylase</keyword>
<dbReference type="InterPro" id="IPR013798">
    <property type="entry name" value="Indole-3-glycerol_P_synth_dom"/>
</dbReference>
<evidence type="ECO:0000313" key="11">
    <source>
        <dbReference type="Proteomes" id="UP000830167"/>
    </source>
</evidence>
<dbReference type="Gene3D" id="3.20.20.70">
    <property type="entry name" value="Aldolase class I"/>
    <property type="match status" value="1"/>
</dbReference>
<evidence type="ECO:0000256" key="2">
    <source>
        <dbReference type="ARBA" id="ARBA00004696"/>
    </source>
</evidence>
<dbReference type="InterPro" id="IPR011060">
    <property type="entry name" value="RibuloseP-bd_barrel"/>
</dbReference>
<evidence type="ECO:0000259" key="9">
    <source>
        <dbReference type="Pfam" id="PF00218"/>
    </source>
</evidence>
<dbReference type="NCBIfam" id="NF001373">
    <property type="entry name" value="PRK00278.1-6"/>
    <property type="match status" value="1"/>
</dbReference>
<keyword evidence="7 8" id="KW-0456">Lyase</keyword>
<dbReference type="NCBIfam" id="NF001377">
    <property type="entry name" value="PRK00278.2-4"/>
    <property type="match status" value="1"/>
</dbReference>
<evidence type="ECO:0000256" key="5">
    <source>
        <dbReference type="ARBA" id="ARBA00022822"/>
    </source>
</evidence>
<dbReference type="HAMAP" id="MF_00134_B">
    <property type="entry name" value="IGPS_B"/>
    <property type="match status" value="1"/>
</dbReference>
<evidence type="ECO:0000256" key="6">
    <source>
        <dbReference type="ARBA" id="ARBA00023141"/>
    </source>
</evidence>
<dbReference type="InterPro" id="IPR045186">
    <property type="entry name" value="Indole-3-glycerol_P_synth"/>
</dbReference>
<dbReference type="InterPro" id="IPR013785">
    <property type="entry name" value="Aldolase_TIM"/>
</dbReference>
<sequence>MILDRIVTTKREEVRQLRQTTSVQELLQRAQAQKPPLSLSDAFAKAHVSGEVAVIAEIKKASPSKGLIREDFQPLDIARTYQENGAAMISILTDVSYFQGSLAYLSEVRKVVDLPLLRKDFVIDEMQVIEARAHGADVVLLIMACLDDAQYAHLYNVAEELGMAVLVEVHTRQELERAMQIHPKVIGVNNRDLHTFQVDRTTTFHISKDVPDDVWLVSESGIESRRHIQEVQRYGADAVLVGESLMRSPDIGLALQRLRGAAE</sequence>
<keyword evidence="6 8" id="KW-0057">Aromatic amino acid biosynthesis</keyword>
<evidence type="ECO:0000256" key="7">
    <source>
        <dbReference type="ARBA" id="ARBA00023239"/>
    </source>
</evidence>
<reference evidence="10" key="1">
    <citation type="submission" date="2021-12" db="EMBL/GenBank/DDBJ databases">
        <title>Alicyclobacillaceae gen. nov., sp. nov., isolated from chalcocite enrichment system.</title>
        <authorList>
            <person name="Jiang Z."/>
        </authorList>
    </citation>
    <scope>NUCLEOTIDE SEQUENCE</scope>
    <source>
        <strain evidence="10">MYW30-H2</strain>
    </source>
</reference>
<keyword evidence="5 8" id="KW-0822">Tryptophan biosynthesis</keyword>